<evidence type="ECO:0000313" key="8">
    <source>
        <dbReference type="EMBL" id="VFK80360.1"/>
    </source>
</evidence>
<evidence type="ECO:0000313" key="6">
    <source>
        <dbReference type="EMBL" id="VFK41378.1"/>
    </source>
</evidence>
<sequence length="98" mass="11284">MTLVDEEQRGEFDDAQEYDDNESRPLRECVRNAVDAYFLHLDGQTPVGLYKMVLAEIEAPLLEVVLRQARGNYSHAANFLGINRATLRKKIKQYQITI</sequence>
<dbReference type="GO" id="GO:0006355">
    <property type="term" value="P:regulation of DNA-templated transcription"/>
    <property type="evidence" value="ECO:0007669"/>
    <property type="project" value="InterPro"/>
</dbReference>
<proteinExistence type="inferred from homology"/>
<dbReference type="EMBL" id="CAADHB010000106">
    <property type="protein sequence ID" value="VFK80360.1"/>
    <property type="molecule type" value="Genomic_DNA"/>
</dbReference>
<feature type="domain" description="DNA binding HTH" evidence="5">
    <location>
        <begin position="54"/>
        <end position="94"/>
    </location>
</feature>
<gene>
    <name evidence="8" type="ORF">BECKSD772D_GA0070982_110610</name>
    <name evidence="7" type="ORF">BECKSD772E_GA0070983_10896</name>
    <name evidence="6" type="ORF">BECKSD772F_GA0070984_10916</name>
</gene>
<evidence type="ECO:0000256" key="1">
    <source>
        <dbReference type="ARBA" id="ARBA00008559"/>
    </source>
</evidence>
<evidence type="ECO:0000256" key="3">
    <source>
        <dbReference type="ARBA" id="ARBA00029540"/>
    </source>
</evidence>
<dbReference type="AlphaFoldDB" id="A0A450YII7"/>
<dbReference type="InterPro" id="IPR005412">
    <property type="entry name" value="Fis_DNA-bd"/>
</dbReference>
<dbReference type="Gene3D" id="1.10.10.60">
    <property type="entry name" value="Homeodomain-like"/>
    <property type="match status" value="1"/>
</dbReference>
<dbReference type="Pfam" id="PF02954">
    <property type="entry name" value="HTH_8"/>
    <property type="match status" value="1"/>
</dbReference>
<evidence type="ECO:0000313" key="7">
    <source>
        <dbReference type="EMBL" id="VFK47195.1"/>
    </source>
</evidence>
<feature type="compositionally biased region" description="Basic and acidic residues" evidence="4">
    <location>
        <begin position="1"/>
        <end position="12"/>
    </location>
</feature>
<dbReference type="InterPro" id="IPR050207">
    <property type="entry name" value="Trans_regulatory_Fis"/>
</dbReference>
<dbReference type="PANTHER" id="PTHR47918:SF1">
    <property type="entry name" value="DNA-BINDING PROTEIN FIS"/>
    <property type="match status" value="1"/>
</dbReference>
<protein>
    <recommendedName>
        <fullName evidence="3">Putative Fis-like DNA-binding protein</fullName>
    </recommendedName>
</protein>
<evidence type="ECO:0000256" key="4">
    <source>
        <dbReference type="SAM" id="MobiDB-lite"/>
    </source>
</evidence>
<dbReference type="EMBL" id="CAADFU010000089">
    <property type="protein sequence ID" value="VFK47195.1"/>
    <property type="molecule type" value="Genomic_DNA"/>
</dbReference>
<comment type="similarity">
    <text evidence="1">Belongs to the transcriptional regulatory Fis family.</text>
</comment>
<accession>A0A450YII7</accession>
<dbReference type="PANTHER" id="PTHR47918">
    <property type="entry name" value="DNA-BINDING PROTEIN FIS"/>
    <property type="match status" value="1"/>
</dbReference>
<keyword evidence="2" id="KW-0238">DNA-binding</keyword>
<dbReference type="PRINTS" id="PR01590">
    <property type="entry name" value="HTHFIS"/>
</dbReference>
<feature type="region of interest" description="Disordered" evidence="4">
    <location>
        <begin position="1"/>
        <end position="24"/>
    </location>
</feature>
<organism evidence="6">
    <name type="scientific">Candidatus Kentrum sp. SD</name>
    <dbReference type="NCBI Taxonomy" id="2126332"/>
    <lineage>
        <taxon>Bacteria</taxon>
        <taxon>Pseudomonadati</taxon>
        <taxon>Pseudomonadota</taxon>
        <taxon>Gammaproteobacteria</taxon>
        <taxon>Candidatus Kentrum</taxon>
    </lineage>
</organism>
<dbReference type="SUPFAM" id="SSF46689">
    <property type="entry name" value="Homeodomain-like"/>
    <property type="match status" value="1"/>
</dbReference>
<evidence type="ECO:0000259" key="5">
    <source>
        <dbReference type="Pfam" id="PF02954"/>
    </source>
</evidence>
<dbReference type="InterPro" id="IPR002197">
    <property type="entry name" value="HTH_Fis"/>
</dbReference>
<dbReference type="PRINTS" id="PR01591">
    <property type="entry name" value="DNABINDNGFIS"/>
</dbReference>
<name>A0A450YII7_9GAMM</name>
<reference evidence="6" key="1">
    <citation type="submission" date="2019-02" db="EMBL/GenBank/DDBJ databases">
        <authorList>
            <person name="Gruber-Vodicka R. H."/>
            <person name="Seah K. B. B."/>
        </authorList>
    </citation>
    <scope>NUCLEOTIDE SEQUENCE</scope>
    <source>
        <strain evidence="8">BECK_S127</strain>
        <strain evidence="7">BECK_S1320</strain>
        <strain evidence="6">BECK_S1321</strain>
    </source>
</reference>
<evidence type="ECO:0000256" key="2">
    <source>
        <dbReference type="ARBA" id="ARBA00023125"/>
    </source>
</evidence>
<dbReference type="GO" id="GO:0043565">
    <property type="term" value="F:sequence-specific DNA binding"/>
    <property type="evidence" value="ECO:0007669"/>
    <property type="project" value="InterPro"/>
</dbReference>
<dbReference type="NCBIfam" id="NF001659">
    <property type="entry name" value="PRK00430.1"/>
    <property type="match status" value="1"/>
</dbReference>
<dbReference type="InterPro" id="IPR009057">
    <property type="entry name" value="Homeodomain-like_sf"/>
</dbReference>
<dbReference type="EMBL" id="CAADFR010000091">
    <property type="protein sequence ID" value="VFK41378.1"/>
    <property type="molecule type" value="Genomic_DNA"/>
</dbReference>